<dbReference type="Proteomes" id="UP001212997">
    <property type="component" value="Unassembled WGS sequence"/>
</dbReference>
<evidence type="ECO:0000313" key="2">
    <source>
        <dbReference type="EMBL" id="KAJ3480936.1"/>
    </source>
</evidence>
<dbReference type="PANTHER" id="PTHR34391:SF1">
    <property type="entry name" value="UPF0658 GOLGI APPARATUS MEMBRANE PROTEIN C1952.10C-RELATED"/>
    <property type="match status" value="1"/>
</dbReference>
<keyword evidence="1" id="KW-0812">Transmembrane</keyword>
<organism evidence="2 3">
    <name type="scientific">Meripilus lineatus</name>
    <dbReference type="NCBI Taxonomy" id="2056292"/>
    <lineage>
        <taxon>Eukaryota</taxon>
        <taxon>Fungi</taxon>
        <taxon>Dikarya</taxon>
        <taxon>Basidiomycota</taxon>
        <taxon>Agaricomycotina</taxon>
        <taxon>Agaricomycetes</taxon>
        <taxon>Polyporales</taxon>
        <taxon>Meripilaceae</taxon>
        <taxon>Meripilus</taxon>
    </lineage>
</organism>
<evidence type="ECO:0000256" key="1">
    <source>
        <dbReference type="SAM" id="Phobius"/>
    </source>
</evidence>
<protein>
    <submittedName>
        <fullName evidence="2">Uncharacterized protein</fullName>
    </submittedName>
</protein>
<feature type="transmembrane region" description="Helical" evidence="1">
    <location>
        <begin position="147"/>
        <end position="166"/>
    </location>
</feature>
<feature type="transmembrane region" description="Helical" evidence="1">
    <location>
        <begin position="237"/>
        <end position="264"/>
    </location>
</feature>
<feature type="transmembrane region" description="Helical" evidence="1">
    <location>
        <begin position="95"/>
        <end position="115"/>
    </location>
</feature>
<feature type="transmembrane region" description="Helical" evidence="1">
    <location>
        <begin position="313"/>
        <end position="336"/>
    </location>
</feature>
<keyword evidence="3" id="KW-1185">Reference proteome</keyword>
<proteinExistence type="predicted"/>
<keyword evidence="1" id="KW-0472">Membrane</keyword>
<gene>
    <name evidence="2" type="ORF">NLI96_g8010</name>
</gene>
<dbReference type="PANTHER" id="PTHR34391">
    <property type="entry name" value="UPF0658 GOLGI APPARATUS MEMBRANE PROTEIN C1952.10C-RELATED"/>
    <property type="match status" value="1"/>
</dbReference>
<dbReference type="AlphaFoldDB" id="A0AAD5YGP3"/>
<accession>A0AAD5YGP3</accession>
<evidence type="ECO:0000313" key="3">
    <source>
        <dbReference type="Proteomes" id="UP001212997"/>
    </source>
</evidence>
<comment type="caution">
    <text evidence="2">The sequence shown here is derived from an EMBL/GenBank/DDBJ whole genome shotgun (WGS) entry which is preliminary data.</text>
</comment>
<dbReference type="EMBL" id="JANAWD010000348">
    <property type="protein sequence ID" value="KAJ3480936.1"/>
    <property type="molecule type" value="Genomic_DNA"/>
</dbReference>
<dbReference type="InterPro" id="IPR040410">
    <property type="entry name" value="UPF0658_Golgi"/>
</dbReference>
<feature type="transmembrane region" description="Helical" evidence="1">
    <location>
        <begin position="61"/>
        <end position="83"/>
    </location>
</feature>
<sequence>MAVEPLFSSRAQRAFMLTIVIQAIIVLTLVAVVFGFVSPILQCPSPQIILNVLHNKVASNLNAIQTIPCYLALFALAEVFELLMAYDALRLRNVIQLIGIFFFHGALIVFAALQVHETRTALVMNAGSSLYISGDGPGTLWTKVKPLLIVNPCVIAVSWLSIFWWIRELYFEFGWAIFHVVGANPVMKTMYRYYQVMICLLKFDFFCFTGVTIQVRVLFGRLSSLSNRSLSPHLRQLLILVLQVNSAEFGITIAAIPIVLILLAMCGVAVQREIKMLMSLSLVLMLAAESYFYKLVRFYEPASSAAYLSTRATLTFFTIVAFVLLFATFAVGLRCFSDFDKGLQSSKVHGQSYRPVATTHKQDLLGD</sequence>
<dbReference type="GO" id="GO:0005794">
    <property type="term" value="C:Golgi apparatus"/>
    <property type="evidence" value="ECO:0007669"/>
    <property type="project" value="TreeGrafter"/>
</dbReference>
<feature type="transmembrane region" description="Helical" evidence="1">
    <location>
        <begin position="14"/>
        <end position="41"/>
    </location>
</feature>
<name>A0AAD5YGP3_9APHY</name>
<reference evidence="2" key="1">
    <citation type="submission" date="2022-07" db="EMBL/GenBank/DDBJ databases">
        <title>Genome Sequence of Physisporinus lineatus.</title>
        <authorList>
            <person name="Buettner E."/>
        </authorList>
    </citation>
    <scope>NUCLEOTIDE SEQUENCE</scope>
    <source>
        <strain evidence="2">VT162</strain>
    </source>
</reference>
<feature type="transmembrane region" description="Helical" evidence="1">
    <location>
        <begin position="276"/>
        <end position="293"/>
    </location>
</feature>
<keyword evidence="1" id="KW-1133">Transmembrane helix</keyword>
<feature type="transmembrane region" description="Helical" evidence="1">
    <location>
        <begin position="196"/>
        <end position="217"/>
    </location>
</feature>